<evidence type="ECO:0000313" key="3">
    <source>
        <dbReference type="Proteomes" id="UP000655037"/>
    </source>
</evidence>
<sequence length="54" mass="6109">MAAMVTSFLMPSPDIIVILLLMAEPAAFFTRDILFNFGHRILMVNQIANKVTRE</sequence>
<dbReference type="AlphaFoldDB" id="A0AAE2RG21"/>
<dbReference type="EMBL" id="JACXXJ020000005">
    <property type="protein sequence ID" value="MBF2716799.1"/>
    <property type="molecule type" value="Genomic_DNA"/>
</dbReference>
<organism evidence="2 3">
    <name type="scientific">Agrobacterium vitis</name>
    <name type="common">Rhizobium vitis</name>
    <dbReference type="NCBI Taxonomy" id="373"/>
    <lineage>
        <taxon>Bacteria</taxon>
        <taxon>Pseudomonadati</taxon>
        <taxon>Pseudomonadota</taxon>
        <taxon>Alphaproteobacteria</taxon>
        <taxon>Hyphomicrobiales</taxon>
        <taxon>Rhizobiaceae</taxon>
        <taxon>Rhizobium/Agrobacterium group</taxon>
        <taxon>Agrobacterium</taxon>
    </lineage>
</organism>
<name>A0AAE2RG21_AGRVI</name>
<dbReference type="RefSeq" id="WP_194417393.1">
    <property type="nucleotide sequence ID" value="NZ_JACXXJ020000005.1"/>
</dbReference>
<evidence type="ECO:0000313" key="2">
    <source>
        <dbReference type="EMBL" id="MBF2716799.1"/>
    </source>
</evidence>
<protein>
    <submittedName>
        <fullName evidence="2">Uncharacterized protein</fullName>
    </submittedName>
</protein>
<evidence type="ECO:0000256" key="1">
    <source>
        <dbReference type="SAM" id="Phobius"/>
    </source>
</evidence>
<proteinExistence type="predicted"/>
<keyword evidence="1" id="KW-0472">Membrane</keyword>
<dbReference type="Proteomes" id="UP000655037">
    <property type="component" value="Unassembled WGS sequence"/>
</dbReference>
<keyword evidence="1" id="KW-1133">Transmembrane helix</keyword>
<keyword evidence="1" id="KW-0812">Transmembrane</keyword>
<accession>A0AAE2RG21</accession>
<reference evidence="2" key="1">
    <citation type="submission" date="2020-11" db="EMBL/GenBank/DDBJ databases">
        <title>Agrobacterium vitis strain K377 genome.</title>
        <authorList>
            <person name="Xi H."/>
        </authorList>
    </citation>
    <scope>NUCLEOTIDE SEQUENCE</scope>
    <source>
        <strain evidence="2">K377</strain>
    </source>
</reference>
<gene>
    <name evidence="2" type="ORF">IEI95_021535</name>
</gene>
<comment type="caution">
    <text evidence="2">The sequence shown here is derived from an EMBL/GenBank/DDBJ whole genome shotgun (WGS) entry which is preliminary data.</text>
</comment>
<feature type="transmembrane region" description="Helical" evidence="1">
    <location>
        <begin position="15"/>
        <end position="34"/>
    </location>
</feature>